<evidence type="ECO:0000313" key="2">
    <source>
        <dbReference type="EMBL" id="TDV38728.1"/>
    </source>
</evidence>
<dbReference type="AlphaFoldDB" id="A0A4R7USH3"/>
<evidence type="ECO:0000256" key="1">
    <source>
        <dbReference type="SAM" id="MobiDB-lite"/>
    </source>
</evidence>
<gene>
    <name evidence="2" type="ORF">CLV71_126117</name>
</gene>
<name>A0A4R7USH3_9PSEU</name>
<feature type="region of interest" description="Disordered" evidence="1">
    <location>
        <begin position="1"/>
        <end position="26"/>
    </location>
</feature>
<protein>
    <recommendedName>
        <fullName evidence="4">Halobacterial output domain-containing protein</fullName>
    </recommendedName>
</protein>
<keyword evidence="3" id="KW-1185">Reference proteome</keyword>
<evidence type="ECO:0000313" key="3">
    <source>
        <dbReference type="Proteomes" id="UP000294927"/>
    </source>
</evidence>
<reference evidence="2 3" key="1">
    <citation type="submission" date="2019-03" db="EMBL/GenBank/DDBJ databases">
        <title>Genomic Encyclopedia of Archaeal and Bacterial Type Strains, Phase II (KMG-II): from individual species to whole genera.</title>
        <authorList>
            <person name="Goeker M."/>
        </authorList>
    </citation>
    <scope>NUCLEOTIDE SEQUENCE [LARGE SCALE GENOMIC DNA]</scope>
    <source>
        <strain evidence="2 3">DSM 45499</strain>
    </source>
</reference>
<dbReference type="Proteomes" id="UP000294927">
    <property type="component" value="Unassembled WGS sequence"/>
</dbReference>
<accession>A0A4R7USH3</accession>
<organism evidence="2 3">
    <name type="scientific">Actinophytocola oryzae</name>
    <dbReference type="NCBI Taxonomy" id="502181"/>
    <lineage>
        <taxon>Bacteria</taxon>
        <taxon>Bacillati</taxon>
        <taxon>Actinomycetota</taxon>
        <taxon>Actinomycetes</taxon>
        <taxon>Pseudonocardiales</taxon>
        <taxon>Pseudonocardiaceae</taxon>
    </lineage>
</organism>
<sequence length="89" mass="9442">MFTECHSGDLDDDDHTLVIDSLGEEPGSGSVDLAGLACLLDGLDTPQSVVAKMNNTRALDGMVSASWGEFDASWTYHPDNGLDVIITQS</sequence>
<dbReference type="EMBL" id="SOCP01000026">
    <property type="protein sequence ID" value="TDV38728.1"/>
    <property type="molecule type" value="Genomic_DNA"/>
</dbReference>
<proteinExistence type="predicted"/>
<comment type="caution">
    <text evidence="2">The sequence shown here is derived from an EMBL/GenBank/DDBJ whole genome shotgun (WGS) entry which is preliminary data.</text>
</comment>
<evidence type="ECO:0008006" key="4">
    <source>
        <dbReference type="Google" id="ProtNLM"/>
    </source>
</evidence>